<evidence type="ECO:0000313" key="2">
    <source>
        <dbReference type="Proteomes" id="UP000027822"/>
    </source>
</evidence>
<gene>
    <name evidence="1" type="ORF">BAMA_23625</name>
</gene>
<dbReference type="AlphaFoldDB" id="A0A073JYM4"/>
<comment type="caution">
    <text evidence="1">The sequence shown here is derived from an EMBL/GenBank/DDBJ whole genome shotgun (WGS) entry which is preliminary data.</text>
</comment>
<accession>A0A073JYM4</accession>
<sequence length="74" mass="8627">MYVGRDMTELSMTSKDEWTQDELMHFHHSLQQIMPYLNAEGQTIYKEIVKEVEARGGLKRSEADWTHGTKIIAD</sequence>
<dbReference type="OrthoDB" id="2691543at2"/>
<dbReference type="RefSeq" id="WP_034639191.1">
    <property type="nucleotide sequence ID" value="NZ_CBCSJC010000023.1"/>
</dbReference>
<dbReference type="EMBL" id="JOTN01000008">
    <property type="protein sequence ID" value="KEK19360.1"/>
    <property type="molecule type" value="Genomic_DNA"/>
</dbReference>
<evidence type="ECO:0000313" key="1">
    <source>
        <dbReference type="EMBL" id="KEK19360.1"/>
    </source>
</evidence>
<dbReference type="Proteomes" id="UP000027822">
    <property type="component" value="Unassembled WGS sequence"/>
</dbReference>
<dbReference type="STRING" id="574376.BAMA_23625"/>
<reference evidence="1 2" key="1">
    <citation type="submission" date="2014-06" db="EMBL/GenBank/DDBJ databases">
        <title>Draft genome sequence of Bacillus manliponensis JCM 15802 (MCCC 1A00708).</title>
        <authorList>
            <person name="Lai Q."/>
            <person name="Liu Y."/>
            <person name="Shao Z."/>
        </authorList>
    </citation>
    <scope>NUCLEOTIDE SEQUENCE [LARGE SCALE GENOMIC DNA]</scope>
    <source>
        <strain evidence="1 2">JCM 15802</strain>
    </source>
</reference>
<dbReference type="eggNOG" id="ENOG50335P2">
    <property type="taxonomic scope" value="Bacteria"/>
</dbReference>
<organism evidence="1 2">
    <name type="scientific">Bacillus manliponensis</name>
    <dbReference type="NCBI Taxonomy" id="574376"/>
    <lineage>
        <taxon>Bacteria</taxon>
        <taxon>Bacillati</taxon>
        <taxon>Bacillota</taxon>
        <taxon>Bacilli</taxon>
        <taxon>Bacillales</taxon>
        <taxon>Bacillaceae</taxon>
        <taxon>Bacillus</taxon>
        <taxon>Bacillus cereus group</taxon>
    </lineage>
</organism>
<evidence type="ECO:0008006" key="3">
    <source>
        <dbReference type="Google" id="ProtNLM"/>
    </source>
</evidence>
<proteinExistence type="predicted"/>
<protein>
    <recommendedName>
        <fullName evidence="3">Cytosolic protein</fullName>
    </recommendedName>
</protein>
<keyword evidence="2" id="KW-1185">Reference proteome</keyword>
<name>A0A073JYM4_9BACI</name>